<evidence type="ECO:0000313" key="3">
    <source>
        <dbReference type="EMBL" id="WSD08938.1"/>
    </source>
</evidence>
<organism evidence="3 4">
    <name type="scientific">Streptomyces hirsutus</name>
    <dbReference type="NCBI Taxonomy" id="35620"/>
    <lineage>
        <taxon>Bacteria</taxon>
        <taxon>Bacillati</taxon>
        <taxon>Actinomycetota</taxon>
        <taxon>Actinomycetes</taxon>
        <taxon>Kitasatosporales</taxon>
        <taxon>Streptomycetaceae</taxon>
        <taxon>Streptomyces</taxon>
    </lineage>
</organism>
<evidence type="ECO:0000313" key="4">
    <source>
        <dbReference type="Proteomes" id="UP001335325"/>
    </source>
</evidence>
<dbReference type="InterPro" id="IPR024975">
    <property type="entry name" value="NOV_C"/>
</dbReference>
<dbReference type="Pfam" id="PF13020">
    <property type="entry name" value="NOV_C"/>
    <property type="match status" value="1"/>
</dbReference>
<dbReference type="SUPFAM" id="SSF88697">
    <property type="entry name" value="PUA domain-like"/>
    <property type="match status" value="1"/>
</dbReference>
<evidence type="ECO:0000259" key="1">
    <source>
        <dbReference type="Pfam" id="PF01878"/>
    </source>
</evidence>
<dbReference type="RefSeq" id="WP_326754758.1">
    <property type="nucleotide sequence ID" value="NZ_CP109134.1"/>
</dbReference>
<gene>
    <name evidence="3" type="ORF">OIE73_26540</name>
</gene>
<protein>
    <submittedName>
        <fullName evidence="3">EVE domain-containing protein</fullName>
    </submittedName>
</protein>
<evidence type="ECO:0000259" key="2">
    <source>
        <dbReference type="Pfam" id="PF13020"/>
    </source>
</evidence>
<keyword evidence="4" id="KW-1185">Reference proteome</keyword>
<dbReference type="Proteomes" id="UP001335325">
    <property type="component" value="Chromosome"/>
</dbReference>
<name>A0ABZ1GRX3_9ACTN</name>
<dbReference type="Pfam" id="PF01878">
    <property type="entry name" value="EVE"/>
    <property type="match status" value="1"/>
</dbReference>
<reference evidence="3 4" key="1">
    <citation type="submission" date="2022-10" db="EMBL/GenBank/DDBJ databases">
        <title>The complete genomes of actinobacterial strains from the NBC collection.</title>
        <authorList>
            <person name="Joergensen T.S."/>
            <person name="Alvarez Arevalo M."/>
            <person name="Sterndorff E.B."/>
            <person name="Faurdal D."/>
            <person name="Vuksanovic O."/>
            <person name="Mourched A.-S."/>
            <person name="Charusanti P."/>
            <person name="Shaw S."/>
            <person name="Blin K."/>
            <person name="Weber T."/>
        </authorList>
    </citation>
    <scope>NUCLEOTIDE SEQUENCE [LARGE SCALE GENOMIC DNA]</scope>
    <source>
        <strain evidence="3 4">NBC 01753</strain>
    </source>
</reference>
<feature type="domain" description="Protein NO VEIN C-terminal" evidence="2">
    <location>
        <begin position="193"/>
        <end position="279"/>
    </location>
</feature>
<dbReference type="EMBL" id="CP109134">
    <property type="protein sequence ID" value="WSD08938.1"/>
    <property type="molecule type" value="Genomic_DNA"/>
</dbReference>
<sequence>MAKTPRITAENLGGWILRCNPDVYDLPGEVKNGETKVWSWLVAKSYRTELIDTGQRVVLWVGGPASAAWTSGVWGVGYVTGRADVRVADFDELSEYWLDEERPTRLEWTVPLNVDILPTPVPVQEIRAIPELACMELFRAQQMSNPIYVSPEEMAALEARLGPWPEYPGDAPLEVTLGDTGAAFGDPLANAVVEDIAMNVVVAHYEERGWSVSDISDSKCGWDVTCTAPGRSELHLEVKGISGATPRFVLTANEYRTAAADSAWRLVAVTDALGTRPAITVLTGAEVVAGSRPMTYQYCPTAGE</sequence>
<dbReference type="GeneID" id="91546204"/>
<dbReference type="InterPro" id="IPR002740">
    <property type="entry name" value="EVE_domain"/>
</dbReference>
<dbReference type="InterPro" id="IPR015947">
    <property type="entry name" value="PUA-like_sf"/>
</dbReference>
<feature type="domain" description="EVE" evidence="1">
    <location>
        <begin position="15"/>
        <end position="154"/>
    </location>
</feature>
<accession>A0ABZ1GRX3</accession>
<proteinExistence type="predicted"/>